<proteinExistence type="predicted"/>
<reference evidence="2" key="1">
    <citation type="submission" date="2019-08" db="EMBL/GenBank/DDBJ databases">
        <authorList>
            <person name="Kucharzyk K."/>
            <person name="Murdoch R.W."/>
            <person name="Higgins S."/>
            <person name="Loffler F."/>
        </authorList>
    </citation>
    <scope>NUCLEOTIDE SEQUENCE</scope>
</reference>
<protein>
    <recommendedName>
        <fullName evidence="1">RACo C-terminal domain-containing protein</fullName>
    </recommendedName>
</protein>
<dbReference type="EMBL" id="VSSQ01098541">
    <property type="protein sequence ID" value="MPN41466.1"/>
    <property type="molecule type" value="Genomic_DNA"/>
</dbReference>
<comment type="caution">
    <text evidence="2">The sequence shown here is derived from an EMBL/GenBank/DDBJ whole genome shotgun (WGS) entry which is preliminary data.</text>
</comment>
<sequence>MKAKAAIGAGTQALLRVAGREAGELDAVRLCGGFASALDLGSAQAIGLLPRIAPERIAVCGNTSLAAAALAAARPEVLDEFDPERFPCTEVQFNRLPFFEGLYTGNLLLAPQD</sequence>
<gene>
    <name evidence="2" type="ORF">SDC9_189012</name>
</gene>
<evidence type="ECO:0000313" key="2">
    <source>
        <dbReference type="EMBL" id="MPN41466.1"/>
    </source>
</evidence>
<dbReference type="InterPro" id="IPR027980">
    <property type="entry name" value="RACo_C"/>
</dbReference>
<feature type="domain" description="RACo C-terminal" evidence="1">
    <location>
        <begin position="1"/>
        <end position="110"/>
    </location>
</feature>
<dbReference type="Pfam" id="PF14574">
    <property type="entry name" value="RACo_C_ter"/>
    <property type="match status" value="1"/>
</dbReference>
<evidence type="ECO:0000259" key="1">
    <source>
        <dbReference type="Pfam" id="PF14574"/>
    </source>
</evidence>
<organism evidence="2">
    <name type="scientific">bioreactor metagenome</name>
    <dbReference type="NCBI Taxonomy" id="1076179"/>
    <lineage>
        <taxon>unclassified sequences</taxon>
        <taxon>metagenomes</taxon>
        <taxon>ecological metagenomes</taxon>
    </lineage>
</organism>
<name>A0A645HSA8_9ZZZZ</name>
<accession>A0A645HSA8</accession>
<dbReference type="AlphaFoldDB" id="A0A645HSA8"/>